<evidence type="ECO:0000313" key="2">
    <source>
        <dbReference type="Proteomes" id="UP000316167"/>
    </source>
</evidence>
<dbReference type="InterPro" id="IPR054223">
    <property type="entry name" value="DUF6943"/>
</dbReference>
<dbReference type="Proteomes" id="UP000316167">
    <property type="component" value="Unassembled WGS sequence"/>
</dbReference>
<organism evidence="1 2">
    <name type="scientific">Lacibacter cauensis</name>
    <dbReference type="NCBI Taxonomy" id="510947"/>
    <lineage>
        <taxon>Bacteria</taxon>
        <taxon>Pseudomonadati</taxon>
        <taxon>Bacteroidota</taxon>
        <taxon>Chitinophagia</taxon>
        <taxon>Chitinophagales</taxon>
        <taxon>Chitinophagaceae</taxon>
        <taxon>Lacibacter</taxon>
    </lineage>
</organism>
<name>A0A562SJH2_9BACT</name>
<dbReference type="OrthoDB" id="670969at2"/>
<keyword evidence="2" id="KW-1185">Reference proteome</keyword>
<gene>
    <name evidence="1" type="ORF">IQ13_2138</name>
</gene>
<sequence>MHCPKVHSFNPKNQTTEFDLFILCKGLNSGKPLEKPCPNCFVISCKNSDEFDFYKTLSFGLWKAKHFQQFLVGSVIPFLRIDDFRAAIKAQAEAVSKNQYAFAKDVHKVKLIERKEKQMKEYLLLLADVKRAMIYRHLKR</sequence>
<proteinExistence type="predicted"/>
<comment type="caution">
    <text evidence="1">The sequence shown here is derived from an EMBL/GenBank/DDBJ whole genome shotgun (WGS) entry which is preliminary data.</text>
</comment>
<accession>A0A562SJH2</accession>
<dbReference type="RefSeq" id="WP_144886332.1">
    <property type="nucleotide sequence ID" value="NZ_VLLE01000004.1"/>
</dbReference>
<reference evidence="1 2" key="1">
    <citation type="journal article" date="2015" name="Stand. Genomic Sci.">
        <title>Genomic Encyclopedia of Bacterial and Archaeal Type Strains, Phase III: the genomes of soil and plant-associated and newly described type strains.</title>
        <authorList>
            <person name="Whitman W.B."/>
            <person name="Woyke T."/>
            <person name="Klenk H.P."/>
            <person name="Zhou Y."/>
            <person name="Lilburn T.G."/>
            <person name="Beck B.J."/>
            <person name="De Vos P."/>
            <person name="Vandamme P."/>
            <person name="Eisen J.A."/>
            <person name="Garrity G."/>
            <person name="Hugenholtz P."/>
            <person name="Kyrpides N.C."/>
        </authorList>
    </citation>
    <scope>NUCLEOTIDE SEQUENCE [LARGE SCALE GENOMIC DNA]</scope>
    <source>
        <strain evidence="1 2">CGMCC 1.7271</strain>
    </source>
</reference>
<evidence type="ECO:0000313" key="1">
    <source>
        <dbReference type="EMBL" id="TWI81124.1"/>
    </source>
</evidence>
<protein>
    <submittedName>
        <fullName evidence="1">Uncharacterized protein</fullName>
    </submittedName>
</protein>
<dbReference type="Pfam" id="PF22105">
    <property type="entry name" value="DUF6943"/>
    <property type="match status" value="1"/>
</dbReference>
<dbReference type="EMBL" id="VLLE01000004">
    <property type="protein sequence ID" value="TWI81124.1"/>
    <property type="molecule type" value="Genomic_DNA"/>
</dbReference>
<dbReference type="AlphaFoldDB" id="A0A562SJH2"/>